<evidence type="ECO:0000256" key="4">
    <source>
        <dbReference type="ARBA" id="ARBA00022840"/>
    </source>
</evidence>
<keyword evidence="2" id="KW-1003">Cell membrane</keyword>
<dbReference type="GO" id="GO:0016887">
    <property type="term" value="F:ATP hydrolysis activity"/>
    <property type="evidence" value="ECO:0007669"/>
    <property type="project" value="InterPro"/>
</dbReference>
<dbReference type="PROSITE" id="PS50893">
    <property type="entry name" value="ABC_TRANSPORTER_2"/>
    <property type="match status" value="1"/>
</dbReference>
<evidence type="ECO:0000256" key="5">
    <source>
        <dbReference type="ARBA" id="ARBA00022967"/>
    </source>
</evidence>
<keyword evidence="1" id="KW-0813">Transport</keyword>
<evidence type="ECO:0000256" key="1">
    <source>
        <dbReference type="ARBA" id="ARBA00022448"/>
    </source>
</evidence>
<dbReference type="SUPFAM" id="SSF52540">
    <property type="entry name" value="P-loop containing nucleoside triphosphate hydrolases"/>
    <property type="match status" value="1"/>
</dbReference>
<evidence type="ECO:0000256" key="6">
    <source>
        <dbReference type="ARBA" id="ARBA00023136"/>
    </source>
</evidence>
<dbReference type="PANTHER" id="PTHR43166">
    <property type="entry name" value="AMINO ACID IMPORT ATP-BINDING PROTEIN"/>
    <property type="match status" value="1"/>
</dbReference>
<dbReference type="EMBL" id="UOFJ01000215">
    <property type="protein sequence ID" value="VAW66361.1"/>
    <property type="molecule type" value="Genomic_DNA"/>
</dbReference>
<keyword evidence="3" id="KW-0547">Nucleotide-binding</keyword>
<feature type="domain" description="ABC transporter" evidence="7">
    <location>
        <begin position="2"/>
        <end position="220"/>
    </location>
</feature>
<name>A0A3B0XFA5_9ZZZZ</name>
<dbReference type="AlphaFoldDB" id="A0A3B0XFA5"/>
<protein>
    <recommendedName>
        <fullName evidence="7">ABC transporter domain-containing protein</fullName>
    </recommendedName>
</protein>
<organism evidence="8">
    <name type="scientific">hydrothermal vent metagenome</name>
    <dbReference type="NCBI Taxonomy" id="652676"/>
    <lineage>
        <taxon>unclassified sequences</taxon>
        <taxon>metagenomes</taxon>
        <taxon>ecological metagenomes</taxon>
    </lineage>
</organism>
<reference evidence="8" key="1">
    <citation type="submission" date="2018-06" db="EMBL/GenBank/DDBJ databases">
        <authorList>
            <person name="Zhirakovskaya E."/>
        </authorList>
    </citation>
    <scope>NUCLEOTIDE SEQUENCE</scope>
</reference>
<dbReference type="InterPro" id="IPR050086">
    <property type="entry name" value="MetN_ABC_transporter-like"/>
</dbReference>
<dbReference type="Pfam" id="PF00005">
    <property type="entry name" value="ABC_tran"/>
    <property type="match status" value="1"/>
</dbReference>
<keyword evidence="4" id="KW-0067">ATP-binding</keyword>
<gene>
    <name evidence="8" type="ORF">MNBD_GAMMA10-1554</name>
</gene>
<proteinExistence type="predicted"/>
<dbReference type="InterPro" id="IPR003593">
    <property type="entry name" value="AAA+_ATPase"/>
</dbReference>
<dbReference type="SMART" id="SM00382">
    <property type="entry name" value="AAA"/>
    <property type="match status" value="1"/>
</dbReference>
<evidence type="ECO:0000256" key="2">
    <source>
        <dbReference type="ARBA" id="ARBA00022475"/>
    </source>
</evidence>
<evidence type="ECO:0000313" key="8">
    <source>
        <dbReference type="EMBL" id="VAW66361.1"/>
    </source>
</evidence>
<dbReference type="InterPro" id="IPR003439">
    <property type="entry name" value="ABC_transporter-like_ATP-bd"/>
</dbReference>
<evidence type="ECO:0000259" key="7">
    <source>
        <dbReference type="PROSITE" id="PS50893"/>
    </source>
</evidence>
<keyword evidence="5" id="KW-1278">Translocase</keyword>
<sequence length="223" mass="24855">MLELNRASITYKNKAALSNITLSIAQGQKLAIIGHSGSGKSSLLKLLYNEREKHKKSTALIPQEYALVKNLCVFHNVYMGQIHRHATWYNLLNLVKPLKQPIAEASDILESLQLGDKLFEPVAQLSGGQRQRTAIARALMHSANITGNVLLADEPVSSLDETQSKSIMQLLCKEFETIVFSLHDIDLALEFCDRIIGLEQGRITIDASTENLNRTELLKLYGE</sequence>
<dbReference type="InterPro" id="IPR027417">
    <property type="entry name" value="P-loop_NTPase"/>
</dbReference>
<dbReference type="PANTHER" id="PTHR43166:SF6">
    <property type="entry name" value="PHOSPHONATES IMPORT ATP-BINDING PROTEIN PHNC"/>
    <property type="match status" value="1"/>
</dbReference>
<accession>A0A3B0XFA5</accession>
<evidence type="ECO:0000256" key="3">
    <source>
        <dbReference type="ARBA" id="ARBA00022741"/>
    </source>
</evidence>
<keyword evidence="6" id="KW-0472">Membrane</keyword>
<dbReference type="GO" id="GO:0006865">
    <property type="term" value="P:amino acid transport"/>
    <property type="evidence" value="ECO:0007669"/>
    <property type="project" value="UniProtKB-KW"/>
</dbReference>
<dbReference type="Gene3D" id="3.40.50.300">
    <property type="entry name" value="P-loop containing nucleotide triphosphate hydrolases"/>
    <property type="match status" value="1"/>
</dbReference>
<dbReference type="GO" id="GO:0005524">
    <property type="term" value="F:ATP binding"/>
    <property type="evidence" value="ECO:0007669"/>
    <property type="project" value="UniProtKB-KW"/>
</dbReference>